<gene>
    <name evidence="1" type="ORF">EVAR_66173_1</name>
</gene>
<reference evidence="1 2" key="1">
    <citation type="journal article" date="2019" name="Commun. Biol.">
        <title>The bagworm genome reveals a unique fibroin gene that provides high tensile strength.</title>
        <authorList>
            <person name="Kono N."/>
            <person name="Nakamura H."/>
            <person name="Ohtoshi R."/>
            <person name="Tomita M."/>
            <person name="Numata K."/>
            <person name="Arakawa K."/>
        </authorList>
    </citation>
    <scope>NUCLEOTIDE SEQUENCE [LARGE SCALE GENOMIC DNA]</scope>
</reference>
<dbReference type="EMBL" id="BGZK01001959">
    <property type="protein sequence ID" value="GBP88802.1"/>
    <property type="molecule type" value="Genomic_DNA"/>
</dbReference>
<keyword evidence="2" id="KW-1185">Reference proteome</keyword>
<accession>A0A4C1ZNA2</accession>
<evidence type="ECO:0000313" key="1">
    <source>
        <dbReference type="EMBL" id="GBP88802.1"/>
    </source>
</evidence>
<sequence length="145" mass="16464">MLNTTIERSPFMSLSRNHNTSIVVLRLRRPDHVGARSDRECIQIARTPAPEMRRSARRCLSRRSPKKRLDSLPPVYVQSFLFTNHAKLRLDDPPQRARTAAATTLSYLKRDTKQMKIFRLYTDCGAGGAFRAPGETGARPPNARC</sequence>
<proteinExistence type="predicted"/>
<comment type="caution">
    <text evidence="1">The sequence shown here is derived from an EMBL/GenBank/DDBJ whole genome shotgun (WGS) entry which is preliminary data.</text>
</comment>
<dbReference type="AlphaFoldDB" id="A0A4C1ZNA2"/>
<protein>
    <submittedName>
        <fullName evidence="1">Uncharacterized protein</fullName>
    </submittedName>
</protein>
<organism evidence="1 2">
    <name type="scientific">Eumeta variegata</name>
    <name type="common">Bagworm moth</name>
    <name type="synonym">Eumeta japonica</name>
    <dbReference type="NCBI Taxonomy" id="151549"/>
    <lineage>
        <taxon>Eukaryota</taxon>
        <taxon>Metazoa</taxon>
        <taxon>Ecdysozoa</taxon>
        <taxon>Arthropoda</taxon>
        <taxon>Hexapoda</taxon>
        <taxon>Insecta</taxon>
        <taxon>Pterygota</taxon>
        <taxon>Neoptera</taxon>
        <taxon>Endopterygota</taxon>
        <taxon>Lepidoptera</taxon>
        <taxon>Glossata</taxon>
        <taxon>Ditrysia</taxon>
        <taxon>Tineoidea</taxon>
        <taxon>Psychidae</taxon>
        <taxon>Oiketicinae</taxon>
        <taxon>Eumeta</taxon>
    </lineage>
</organism>
<dbReference type="Proteomes" id="UP000299102">
    <property type="component" value="Unassembled WGS sequence"/>
</dbReference>
<name>A0A4C1ZNA2_EUMVA</name>
<evidence type="ECO:0000313" key="2">
    <source>
        <dbReference type="Proteomes" id="UP000299102"/>
    </source>
</evidence>